<evidence type="ECO:0000256" key="4">
    <source>
        <dbReference type="PROSITE-ProRule" id="PRU00335"/>
    </source>
</evidence>
<dbReference type="GO" id="GO:0003700">
    <property type="term" value="F:DNA-binding transcription factor activity"/>
    <property type="evidence" value="ECO:0007669"/>
    <property type="project" value="TreeGrafter"/>
</dbReference>
<dbReference type="InterPro" id="IPR001647">
    <property type="entry name" value="HTH_TetR"/>
</dbReference>
<dbReference type="OrthoDB" id="9796019at2"/>
<dbReference type="SUPFAM" id="SSF48498">
    <property type="entry name" value="Tetracyclin repressor-like, C-terminal domain"/>
    <property type="match status" value="1"/>
</dbReference>
<dbReference type="SUPFAM" id="SSF46689">
    <property type="entry name" value="Homeodomain-like"/>
    <property type="match status" value="1"/>
</dbReference>
<evidence type="ECO:0000313" key="7">
    <source>
        <dbReference type="Proteomes" id="UP000286974"/>
    </source>
</evidence>
<dbReference type="PANTHER" id="PTHR30055">
    <property type="entry name" value="HTH-TYPE TRANSCRIPTIONAL REGULATOR RUTR"/>
    <property type="match status" value="1"/>
</dbReference>
<evidence type="ECO:0000256" key="2">
    <source>
        <dbReference type="ARBA" id="ARBA00023125"/>
    </source>
</evidence>
<dbReference type="Gene3D" id="1.10.357.10">
    <property type="entry name" value="Tetracycline Repressor, domain 2"/>
    <property type="match status" value="1"/>
</dbReference>
<accession>A0A401FJ56</accession>
<sequence length="196" mass="22522">MTDSKRAPRKTNKELNDQIFSAAINILNTEGYEQVTFNNIAKQAGTSRPVLYRHWGSAFELLLDAEEYFDDEEADTFENLDFSNRSLRENLVVSLAHFDGSQPFLRAILIELGNDNPVVHKYFDGLHQQQLYIMERMLSAAQLNNEIKHTVTDNVKLLPFNLMLYQAMVDQSPVTKDWIENLVDTVVLPAIMNQQD</sequence>
<protein>
    <submittedName>
        <fullName evidence="6">Transcriptional regulator, TetR family</fullName>
    </submittedName>
</protein>
<feature type="domain" description="HTH tetR-type" evidence="5">
    <location>
        <begin position="13"/>
        <end position="73"/>
    </location>
</feature>
<keyword evidence="2 4" id="KW-0238">DNA-binding</keyword>
<keyword evidence="7" id="KW-1185">Reference proteome</keyword>
<feature type="DNA-binding region" description="H-T-H motif" evidence="4">
    <location>
        <begin position="36"/>
        <end position="55"/>
    </location>
</feature>
<dbReference type="AlphaFoldDB" id="A0A401FJ56"/>
<dbReference type="InterPro" id="IPR050109">
    <property type="entry name" value="HTH-type_TetR-like_transc_reg"/>
</dbReference>
<evidence type="ECO:0000256" key="3">
    <source>
        <dbReference type="ARBA" id="ARBA00023163"/>
    </source>
</evidence>
<evidence type="ECO:0000259" key="5">
    <source>
        <dbReference type="PROSITE" id="PS50977"/>
    </source>
</evidence>
<dbReference type="InterPro" id="IPR009057">
    <property type="entry name" value="Homeodomain-like_sf"/>
</dbReference>
<dbReference type="PANTHER" id="PTHR30055:SF234">
    <property type="entry name" value="HTH-TYPE TRANSCRIPTIONAL REGULATOR BETI"/>
    <property type="match status" value="1"/>
</dbReference>
<reference evidence="6 7" key="1">
    <citation type="submission" date="2017-11" db="EMBL/GenBank/DDBJ databases">
        <title>Draft Genome Sequence of Lactobacillus curieae NBRC 111893 isolated from Koso, a Japanese sugar-Vegetable Fermented Beverage.</title>
        <authorList>
            <person name="Chiou T.Y."/>
            <person name="Oshima K."/>
            <person name="Suda W."/>
            <person name="Hattori M."/>
            <person name="Takahashi T."/>
        </authorList>
    </citation>
    <scope>NUCLEOTIDE SEQUENCE [LARGE SCALE GENOMIC DNA]</scope>
    <source>
        <strain evidence="6 7">NBRC111893</strain>
    </source>
</reference>
<dbReference type="PRINTS" id="PR00455">
    <property type="entry name" value="HTHTETR"/>
</dbReference>
<dbReference type="PROSITE" id="PS50977">
    <property type="entry name" value="HTH_TETR_2"/>
    <property type="match status" value="1"/>
</dbReference>
<evidence type="ECO:0000256" key="1">
    <source>
        <dbReference type="ARBA" id="ARBA00023015"/>
    </source>
</evidence>
<dbReference type="Pfam" id="PF00440">
    <property type="entry name" value="TetR_N"/>
    <property type="match status" value="1"/>
</dbReference>
<name>A0A401FJ56_9LACO</name>
<dbReference type="RefSeq" id="WP_125007816.1">
    <property type="nucleotide sequence ID" value="NZ_BEXA01000001.1"/>
</dbReference>
<organism evidence="6 7">
    <name type="scientific">Lentilactobacillus kosonis</name>
    <dbReference type="NCBI Taxonomy" id="2810561"/>
    <lineage>
        <taxon>Bacteria</taxon>
        <taxon>Bacillati</taxon>
        <taxon>Bacillota</taxon>
        <taxon>Bacilli</taxon>
        <taxon>Lactobacillales</taxon>
        <taxon>Lactobacillaceae</taxon>
        <taxon>Lentilactobacillus</taxon>
    </lineage>
</organism>
<proteinExistence type="predicted"/>
<keyword evidence="1" id="KW-0805">Transcription regulation</keyword>
<dbReference type="Proteomes" id="UP000286974">
    <property type="component" value="Unassembled WGS sequence"/>
</dbReference>
<keyword evidence="3" id="KW-0804">Transcription</keyword>
<comment type="caution">
    <text evidence="6">The sequence shown here is derived from an EMBL/GenBank/DDBJ whole genome shotgun (WGS) entry which is preliminary data.</text>
</comment>
<dbReference type="Gene3D" id="1.10.10.60">
    <property type="entry name" value="Homeodomain-like"/>
    <property type="match status" value="1"/>
</dbReference>
<dbReference type="InterPro" id="IPR036271">
    <property type="entry name" value="Tet_transcr_reg_TetR-rel_C_sf"/>
</dbReference>
<dbReference type="GO" id="GO:0000976">
    <property type="term" value="F:transcription cis-regulatory region binding"/>
    <property type="evidence" value="ECO:0007669"/>
    <property type="project" value="TreeGrafter"/>
</dbReference>
<dbReference type="EMBL" id="BEXA01000001">
    <property type="protein sequence ID" value="GAY72403.1"/>
    <property type="molecule type" value="Genomic_DNA"/>
</dbReference>
<gene>
    <name evidence="6" type="ORF">NBRC111893_549</name>
</gene>
<evidence type="ECO:0000313" key="6">
    <source>
        <dbReference type="EMBL" id="GAY72403.1"/>
    </source>
</evidence>